<dbReference type="GO" id="GO:0043811">
    <property type="term" value="F:phosphate:acyl-[acyl carrier protein] acyltransferase activity"/>
    <property type="evidence" value="ECO:0007669"/>
    <property type="project" value="UniProtKB-UniRule"/>
</dbReference>
<gene>
    <name evidence="10 11" type="primary">plsX</name>
    <name evidence="11" type="ORF">H9892_01210</name>
</gene>
<evidence type="ECO:0000256" key="1">
    <source>
        <dbReference type="ARBA" id="ARBA00001232"/>
    </source>
</evidence>
<keyword evidence="6 10" id="KW-0594">Phospholipid biosynthesis</keyword>
<comment type="subunit">
    <text evidence="9 10">Homodimer. Probably interacts with PlsY.</text>
</comment>
<proteinExistence type="inferred from homology"/>
<evidence type="ECO:0000256" key="10">
    <source>
        <dbReference type="HAMAP-Rule" id="MF_00019"/>
    </source>
</evidence>
<evidence type="ECO:0000256" key="9">
    <source>
        <dbReference type="ARBA" id="ARBA00046608"/>
    </source>
</evidence>
<sequence>MIKIIIDVFSGDDPQALIRGTAAAVNVYPDVHVIMPGDPTYLERELALCDYDVSRLEILPASEVIGNDESPTAAIRQKRDSSLVRGATLLRADPEVGGMISAGSTGAILCCGIFVVGRIRGIDRPALAPVLPTVDGGSVCLIDCGANADCRSEYLGQFALLGTGLMRSLCGVKEPRVALVNVGVEGHKGNILTSQTTKILSEMPINFVGNMEAREALSGKYDVLVCDGFVGNVLLKSIEGTAAYAVSEMAQVLKRKLPGADADIVDAAAREVMRNYDYNSYGGAYLLGCRKPIEKIHGAANERTIPYAVGQMRSMILSGMADKISEQLDAMSRKPVSE</sequence>
<dbReference type="PIRSF" id="PIRSF002465">
    <property type="entry name" value="Phsphlp_syn_PlsX"/>
    <property type="match status" value="1"/>
</dbReference>
<comment type="catalytic activity">
    <reaction evidence="1 10">
        <text>a fatty acyl-[ACP] + phosphate = an acyl phosphate + holo-[ACP]</text>
        <dbReference type="Rhea" id="RHEA:42292"/>
        <dbReference type="Rhea" id="RHEA-COMP:9685"/>
        <dbReference type="Rhea" id="RHEA-COMP:14125"/>
        <dbReference type="ChEBI" id="CHEBI:43474"/>
        <dbReference type="ChEBI" id="CHEBI:59918"/>
        <dbReference type="ChEBI" id="CHEBI:64479"/>
        <dbReference type="ChEBI" id="CHEBI:138651"/>
        <dbReference type="EC" id="2.3.1.274"/>
    </reaction>
</comment>
<evidence type="ECO:0000256" key="7">
    <source>
        <dbReference type="ARBA" id="ARBA00023264"/>
    </source>
</evidence>
<dbReference type="HAMAP" id="MF_00019">
    <property type="entry name" value="PlsX"/>
    <property type="match status" value="1"/>
</dbReference>
<dbReference type="PANTHER" id="PTHR30100:SF1">
    <property type="entry name" value="PHOSPHATE ACYLTRANSFERASE"/>
    <property type="match status" value="1"/>
</dbReference>
<comment type="function">
    <text evidence="10">Catalyzes the reversible formation of acyl-phosphate (acyl-PO(4)) from acyl-[acyl-carrier-protein] (acyl-ACP). This enzyme utilizes acyl-ACP as fatty acyl donor, but not acyl-CoA.</text>
</comment>
<dbReference type="GO" id="GO:0006633">
    <property type="term" value="P:fatty acid biosynthetic process"/>
    <property type="evidence" value="ECO:0007669"/>
    <property type="project" value="UniProtKB-UniRule"/>
</dbReference>
<dbReference type="EMBL" id="DXHS01000019">
    <property type="protein sequence ID" value="HIW01940.1"/>
    <property type="molecule type" value="Genomic_DNA"/>
</dbReference>
<keyword evidence="4 10" id="KW-0808">Transferase</keyword>
<evidence type="ECO:0000313" key="11">
    <source>
        <dbReference type="EMBL" id="HIW01940.1"/>
    </source>
</evidence>
<comment type="pathway">
    <text evidence="10">Lipid metabolism; phospholipid metabolism.</text>
</comment>
<evidence type="ECO:0000313" key="12">
    <source>
        <dbReference type="Proteomes" id="UP000823990"/>
    </source>
</evidence>
<dbReference type="NCBIfam" id="TIGR00182">
    <property type="entry name" value="plsX"/>
    <property type="match status" value="1"/>
</dbReference>
<evidence type="ECO:0000256" key="8">
    <source>
        <dbReference type="ARBA" id="ARBA00024069"/>
    </source>
</evidence>
<comment type="caution">
    <text evidence="11">The sequence shown here is derived from an EMBL/GenBank/DDBJ whole genome shotgun (WGS) entry which is preliminary data.</text>
</comment>
<keyword evidence="11" id="KW-0012">Acyltransferase</keyword>
<reference evidence="11" key="1">
    <citation type="journal article" date="2021" name="PeerJ">
        <title>Extensive microbial diversity within the chicken gut microbiome revealed by metagenomics and culture.</title>
        <authorList>
            <person name="Gilroy R."/>
            <person name="Ravi A."/>
            <person name="Getino M."/>
            <person name="Pursley I."/>
            <person name="Horton D.L."/>
            <person name="Alikhan N.F."/>
            <person name="Baker D."/>
            <person name="Gharbi K."/>
            <person name="Hall N."/>
            <person name="Watson M."/>
            <person name="Adriaenssens E.M."/>
            <person name="Foster-Nyarko E."/>
            <person name="Jarju S."/>
            <person name="Secka A."/>
            <person name="Antonio M."/>
            <person name="Oren A."/>
            <person name="Chaudhuri R.R."/>
            <person name="La Ragione R."/>
            <person name="Hildebrand F."/>
            <person name="Pallen M.J."/>
        </authorList>
    </citation>
    <scope>NUCLEOTIDE SEQUENCE</scope>
    <source>
        <strain evidence="11">12435</strain>
    </source>
</reference>
<comment type="subcellular location">
    <subcellularLocation>
        <location evidence="10">Cytoplasm</location>
    </subcellularLocation>
    <text evidence="10">Associated with the membrane possibly through PlsY.</text>
</comment>
<dbReference type="InterPro" id="IPR012281">
    <property type="entry name" value="Phospholipid_synth_PlsX-like"/>
</dbReference>
<dbReference type="PANTHER" id="PTHR30100">
    <property type="entry name" value="FATTY ACID/PHOSPHOLIPID SYNTHESIS PROTEIN PLSX"/>
    <property type="match status" value="1"/>
</dbReference>
<keyword evidence="2 10" id="KW-0963">Cytoplasm</keyword>
<dbReference type="Pfam" id="PF02504">
    <property type="entry name" value="FA_synthesis"/>
    <property type="match status" value="1"/>
</dbReference>
<accession>A0A9D1TQN1</accession>
<name>A0A9D1TQN1_9FIRM</name>
<dbReference type="GO" id="GO:0008654">
    <property type="term" value="P:phospholipid biosynthetic process"/>
    <property type="evidence" value="ECO:0007669"/>
    <property type="project" value="UniProtKB-KW"/>
</dbReference>
<evidence type="ECO:0000256" key="6">
    <source>
        <dbReference type="ARBA" id="ARBA00023209"/>
    </source>
</evidence>
<keyword evidence="3 10" id="KW-0444">Lipid biosynthesis</keyword>
<organism evidence="11 12">
    <name type="scientific">Candidatus Protoclostridium stercorigallinarum</name>
    <dbReference type="NCBI Taxonomy" id="2838741"/>
    <lineage>
        <taxon>Bacteria</taxon>
        <taxon>Bacillati</taxon>
        <taxon>Bacillota</taxon>
        <taxon>Clostridia</taxon>
        <taxon>Candidatus Protoclostridium</taxon>
    </lineage>
</organism>
<dbReference type="Gene3D" id="3.40.718.10">
    <property type="entry name" value="Isopropylmalate Dehydrogenase"/>
    <property type="match status" value="1"/>
</dbReference>
<dbReference type="EC" id="2.3.1.274" evidence="8 10"/>
<comment type="similarity">
    <text evidence="10">Belongs to the PlsX family.</text>
</comment>
<dbReference type="AlphaFoldDB" id="A0A9D1TQN1"/>
<protein>
    <recommendedName>
        <fullName evidence="8 10">Phosphate acyltransferase</fullName>
        <ecNumber evidence="8 10">2.3.1.274</ecNumber>
    </recommendedName>
    <alternativeName>
        <fullName evidence="10">Acyl-ACP phosphotransacylase</fullName>
    </alternativeName>
    <alternativeName>
        <fullName evidence="10">Acyl-[acyl-carrier-protein]--phosphate acyltransferase</fullName>
    </alternativeName>
    <alternativeName>
        <fullName evidence="10">Phosphate-acyl-ACP acyltransferase</fullName>
    </alternativeName>
</protein>
<evidence type="ECO:0000256" key="2">
    <source>
        <dbReference type="ARBA" id="ARBA00022490"/>
    </source>
</evidence>
<dbReference type="SUPFAM" id="SSF53659">
    <property type="entry name" value="Isocitrate/Isopropylmalate dehydrogenase-like"/>
    <property type="match status" value="1"/>
</dbReference>
<dbReference type="GO" id="GO:0005737">
    <property type="term" value="C:cytoplasm"/>
    <property type="evidence" value="ECO:0007669"/>
    <property type="project" value="UniProtKB-SubCell"/>
</dbReference>
<keyword evidence="7 10" id="KW-1208">Phospholipid metabolism</keyword>
<keyword evidence="5 10" id="KW-0443">Lipid metabolism</keyword>
<reference evidence="11" key="2">
    <citation type="submission" date="2021-04" db="EMBL/GenBank/DDBJ databases">
        <authorList>
            <person name="Gilroy R."/>
        </authorList>
    </citation>
    <scope>NUCLEOTIDE SEQUENCE</scope>
    <source>
        <strain evidence="11">12435</strain>
    </source>
</reference>
<evidence type="ECO:0000256" key="4">
    <source>
        <dbReference type="ARBA" id="ARBA00022679"/>
    </source>
</evidence>
<evidence type="ECO:0000256" key="5">
    <source>
        <dbReference type="ARBA" id="ARBA00023098"/>
    </source>
</evidence>
<dbReference type="Proteomes" id="UP000823990">
    <property type="component" value="Unassembled WGS sequence"/>
</dbReference>
<dbReference type="InterPro" id="IPR003664">
    <property type="entry name" value="FA_synthesis"/>
</dbReference>
<evidence type="ECO:0000256" key="3">
    <source>
        <dbReference type="ARBA" id="ARBA00022516"/>
    </source>
</evidence>